<dbReference type="Gene3D" id="3.30.710.10">
    <property type="entry name" value="Potassium Channel Kv1.1, Chain A"/>
    <property type="match status" value="1"/>
</dbReference>
<evidence type="ECO:0000259" key="2">
    <source>
        <dbReference type="PROSITE" id="PS50097"/>
    </source>
</evidence>
<dbReference type="Pfam" id="PF03000">
    <property type="entry name" value="NPH3"/>
    <property type="match status" value="2"/>
</dbReference>
<feature type="compositionally biased region" description="Polar residues" evidence="1">
    <location>
        <begin position="651"/>
        <end position="663"/>
    </location>
</feature>
<dbReference type="PANTHER" id="PTHR32370">
    <property type="entry name" value="OS12G0117600 PROTEIN"/>
    <property type="match status" value="1"/>
</dbReference>
<dbReference type="PROSITE" id="PS51649">
    <property type="entry name" value="NPH3"/>
    <property type="match status" value="1"/>
</dbReference>
<evidence type="ECO:0000313" key="4">
    <source>
        <dbReference type="EMBL" id="KAK7508503.1"/>
    </source>
</evidence>
<feature type="region of interest" description="Disordered" evidence="1">
    <location>
        <begin position="642"/>
        <end position="680"/>
    </location>
</feature>
<accession>A0ABD0MBZ6</accession>
<evidence type="ECO:0000256" key="1">
    <source>
        <dbReference type="SAM" id="MobiDB-lite"/>
    </source>
</evidence>
<gene>
    <name evidence="4" type="ORF">BaRGS_00000069</name>
</gene>
<dbReference type="EMBL" id="JACVVK020000001">
    <property type="protein sequence ID" value="KAK7508503.1"/>
    <property type="molecule type" value="Genomic_DNA"/>
</dbReference>
<dbReference type="InterPro" id="IPR027356">
    <property type="entry name" value="NPH3_dom"/>
</dbReference>
<proteinExistence type="predicted"/>
<sequence length="680" mass="73309">MDFSKFRASGDLSDIVVVVDGHENHLHRFPLYAKSDYFCGLTRAGSGLHSPSGTKSRVELSAFPGGQEVFGVVADFCYNMAPSITKNNVVELRCAAQLLEMSGPGNLADAADKFLQDTVASAKLSRSSSSLVALLVHCAGVGQLAESSGVVDTCTDALVDTWLRSPSKFSPAAAIVGASHGSAFTPMKSQQQLVTTLPTSSEGEVADEVTVKSLCVLPEEWFARLLTRARDRGVKQAQLADMAVRYVSHAIDSEDAEGNGEMNGHSTPISVSDSGSPVDRDGASEKDTDTAAAVEGLSLRSQDVASPERRVELGQLLDTVLTTLPEEAYNVPSVTMEWLTKVLRIATARGCSCRRFLVKIAAEMLTRLPAEDLCLVSPSVLHDIVLEARADDTQTERACNLVDTYLGEMARKGVLTAETFRLLANAAPADARRNHDNLYQVLEYVLKSEQDSLSSEQRKELLSTINLDLVSEDTLQRALDSDLVPPAPVARAALGLCSRLRSELESVKYIAQMQEEELHRFQSKASPQASPRAPAIVATSRNSDSGFSDSRESAKASPDTAGEHVRAAQSVLNMARTKLAMPLYTGHRPYLPSSAAMPHSSGSSALGYGSAAGSAIEHDISVQDELEFKFDRTFRSLDPRVRSRHLPSSGYGHSSHSAVSGTTSHHHGHRATYFPYTPRY</sequence>
<name>A0ABD0MBZ6_9CAEN</name>
<feature type="domain" description="BTB" evidence="2">
    <location>
        <begin position="13"/>
        <end position="86"/>
    </location>
</feature>
<evidence type="ECO:0000259" key="3">
    <source>
        <dbReference type="PROSITE" id="PS51649"/>
    </source>
</evidence>
<organism evidence="4 5">
    <name type="scientific">Batillaria attramentaria</name>
    <dbReference type="NCBI Taxonomy" id="370345"/>
    <lineage>
        <taxon>Eukaryota</taxon>
        <taxon>Metazoa</taxon>
        <taxon>Spiralia</taxon>
        <taxon>Lophotrochozoa</taxon>
        <taxon>Mollusca</taxon>
        <taxon>Gastropoda</taxon>
        <taxon>Caenogastropoda</taxon>
        <taxon>Sorbeoconcha</taxon>
        <taxon>Cerithioidea</taxon>
        <taxon>Batillariidae</taxon>
        <taxon>Batillaria</taxon>
    </lineage>
</organism>
<dbReference type="InterPro" id="IPR000210">
    <property type="entry name" value="BTB/POZ_dom"/>
</dbReference>
<feature type="region of interest" description="Disordered" evidence="1">
    <location>
        <begin position="255"/>
        <end position="305"/>
    </location>
</feature>
<feature type="compositionally biased region" description="Polar residues" evidence="1">
    <location>
        <begin position="264"/>
        <end position="275"/>
    </location>
</feature>
<feature type="domain" description="NPH3" evidence="3">
    <location>
        <begin position="208"/>
        <end position="499"/>
    </location>
</feature>
<protein>
    <recommendedName>
        <fullName evidence="6">BTB domain-containing protein</fullName>
    </recommendedName>
</protein>
<dbReference type="AlphaFoldDB" id="A0ABD0MBZ6"/>
<evidence type="ECO:0000313" key="5">
    <source>
        <dbReference type="Proteomes" id="UP001519460"/>
    </source>
</evidence>
<dbReference type="SUPFAM" id="SSF54695">
    <property type="entry name" value="POZ domain"/>
    <property type="match status" value="1"/>
</dbReference>
<reference evidence="4 5" key="1">
    <citation type="journal article" date="2023" name="Sci. Data">
        <title>Genome assembly of the Korean intertidal mud-creeper Batillaria attramentaria.</title>
        <authorList>
            <person name="Patra A.K."/>
            <person name="Ho P.T."/>
            <person name="Jun S."/>
            <person name="Lee S.J."/>
            <person name="Kim Y."/>
            <person name="Won Y.J."/>
        </authorList>
    </citation>
    <scope>NUCLEOTIDE SEQUENCE [LARGE SCALE GENOMIC DNA]</scope>
    <source>
        <strain evidence="4">Wonlab-2016</strain>
    </source>
</reference>
<feature type="compositionally biased region" description="Polar residues" evidence="1">
    <location>
        <begin position="539"/>
        <end position="548"/>
    </location>
</feature>
<keyword evidence="5" id="KW-1185">Reference proteome</keyword>
<evidence type="ECO:0008006" key="6">
    <source>
        <dbReference type="Google" id="ProtNLM"/>
    </source>
</evidence>
<dbReference type="PROSITE" id="PS50097">
    <property type="entry name" value="BTB"/>
    <property type="match status" value="1"/>
</dbReference>
<dbReference type="InterPro" id="IPR011333">
    <property type="entry name" value="SKP1/BTB/POZ_sf"/>
</dbReference>
<feature type="compositionally biased region" description="Basic and acidic residues" evidence="1">
    <location>
        <begin position="278"/>
        <end position="289"/>
    </location>
</feature>
<feature type="region of interest" description="Disordered" evidence="1">
    <location>
        <begin position="520"/>
        <end position="565"/>
    </location>
</feature>
<dbReference type="Pfam" id="PF00651">
    <property type="entry name" value="BTB"/>
    <property type="match status" value="1"/>
</dbReference>
<dbReference type="InterPro" id="IPR043454">
    <property type="entry name" value="NPH3/RPT2-like"/>
</dbReference>
<comment type="caution">
    <text evidence="4">The sequence shown here is derived from an EMBL/GenBank/DDBJ whole genome shotgun (WGS) entry which is preliminary data.</text>
</comment>
<dbReference type="Proteomes" id="UP001519460">
    <property type="component" value="Unassembled WGS sequence"/>
</dbReference>